<keyword evidence="5 7" id="KW-1133">Transmembrane helix</keyword>
<dbReference type="CDD" id="cd06261">
    <property type="entry name" value="TM_PBP2"/>
    <property type="match status" value="1"/>
</dbReference>
<proteinExistence type="inferred from homology"/>
<comment type="similarity">
    <text evidence="7">Belongs to the binding-protein-dependent transport system permease family.</text>
</comment>
<feature type="transmembrane region" description="Helical" evidence="7">
    <location>
        <begin position="102"/>
        <end position="122"/>
    </location>
</feature>
<dbReference type="EMBL" id="JXAK01000056">
    <property type="protein sequence ID" value="KIL38631.1"/>
    <property type="molecule type" value="Genomic_DNA"/>
</dbReference>
<dbReference type="InterPro" id="IPR000515">
    <property type="entry name" value="MetI-like"/>
</dbReference>
<feature type="transmembrane region" description="Helical" evidence="7">
    <location>
        <begin position="69"/>
        <end position="90"/>
    </location>
</feature>
<feature type="transmembrane region" description="Helical" evidence="7">
    <location>
        <begin position="7"/>
        <end position="26"/>
    </location>
</feature>
<evidence type="ECO:0000256" key="4">
    <source>
        <dbReference type="ARBA" id="ARBA00022692"/>
    </source>
</evidence>
<feature type="transmembrane region" description="Helical" evidence="7">
    <location>
        <begin position="202"/>
        <end position="223"/>
    </location>
</feature>
<evidence type="ECO:0000256" key="6">
    <source>
        <dbReference type="ARBA" id="ARBA00023136"/>
    </source>
</evidence>
<keyword evidence="2 7" id="KW-0813">Transport</keyword>
<name>A0ABR5ACE0_9BACL</name>
<dbReference type="Gene3D" id="1.10.3720.10">
    <property type="entry name" value="MetI-like"/>
    <property type="match status" value="1"/>
</dbReference>
<comment type="subcellular location">
    <subcellularLocation>
        <location evidence="1 7">Cell membrane</location>
        <topology evidence="1 7">Multi-pass membrane protein</topology>
    </subcellularLocation>
</comment>
<evidence type="ECO:0000256" key="1">
    <source>
        <dbReference type="ARBA" id="ARBA00004651"/>
    </source>
</evidence>
<keyword evidence="3" id="KW-1003">Cell membrane</keyword>
<dbReference type="InterPro" id="IPR035906">
    <property type="entry name" value="MetI-like_sf"/>
</dbReference>
<organism evidence="9 10">
    <name type="scientific">Gordoniibacillus kamchatkensis</name>
    <dbReference type="NCBI Taxonomy" id="1590651"/>
    <lineage>
        <taxon>Bacteria</taxon>
        <taxon>Bacillati</taxon>
        <taxon>Bacillota</taxon>
        <taxon>Bacilli</taxon>
        <taxon>Bacillales</taxon>
        <taxon>Paenibacillaceae</taxon>
        <taxon>Gordoniibacillus</taxon>
    </lineage>
</organism>
<evidence type="ECO:0000256" key="5">
    <source>
        <dbReference type="ARBA" id="ARBA00022989"/>
    </source>
</evidence>
<feature type="domain" description="ABC transmembrane type-1" evidence="8">
    <location>
        <begin position="65"/>
        <end position="279"/>
    </location>
</feature>
<evidence type="ECO:0000256" key="2">
    <source>
        <dbReference type="ARBA" id="ARBA00022448"/>
    </source>
</evidence>
<evidence type="ECO:0000256" key="3">
    <source>
        <dbReference type="ARBA" id="ARBA00022475"/>
    </source>
</evidence>
<sequence length="289" mass="32450">MDRHLGKILVAPSILGLSFVIVYPLVMNITMSFQNVKLTQPDMRGWVGLANYSHLFADPVFRTAIANTLIWTLLGVVLQLAVALPIAFLLNAEFAGRGFYRGALLIPWVMPSVVAAFTWVWMYDGSFGILNYILTKLHLIRDPVVWLGNPNTSLYAVLVEQVWKGFPFPMVMLLAALQAVPKDMYEAAEVDGANKMQRIMRITIPQILPALALCTVFITIWTFNSFENIWLMTEGGPLNSSETMTTFVYHNAFQSFDLGMGSSSAMVMFAMLLVVIICYARYVSKQEER</sequence>
<keyword evidence="4 7" id="KW-0812">Transmembrane</keyword>
<evidence type="ECO:0000313" key="10">
    <source>
        <dbReference type="Proteomes" id="UP000031967"/>
    </source>
</evidence>
<dbReference type="PROSITE" id="PS50928">
    <property type="entry name" value="ABC_TM1"/>
    <property type="match status" value="1"/>
</dbReference>
<keyword evidence="6 7" id="KW-0472">Membrane</keyword>
<dbReference type="PANTHER" id="PTHR43005:SF1">
    <property type="entry name" value="SPERMIDINE_PUTRESCINE TRANSPORT SYSTEM PERMEASE PROTEIN"/>
    <property type="match status" value="1"/>
</dbReference>
<accession>A0ABR5ACE0</accession>
<dbReference type="Pfam" id="PF00528">
    <property type="entry name" value="BPD_transp_1"/>
    <property type="match status" value="1"/>
</dbReference>
<comment type="caution">
    <text evidence="9">The sequence shown here is derived from an EMBL/GenBank/DDBJ whole genome shotgun (WGS) entry which is preliminary data.</text>
</comment>
<evidence type="ECO:0000256" key="7">
    <source>
        <dbReference type="RuleBase" id="RU363032"/>
    </source>
</evidence>
<evidence type="ECO:0000259" key="8">
    <source>
        <dbReference type="PROSITE" id="PS50928"/>
    </source>
</evidence>
<dbReference type="PANTHER" id="PTHR43005">
    <property type="entry name" value="BLR7065 PROTEIN"/>
    <property type="match status" value="1"/>
</dbReference>
<dbReference type="SUPFAM" id="SSF161098">
    <property type="entry name" value="MetI-like"/>
    <property type="match status" value="1"/>
</dbReference>
<reference evidence="9 10" key="1">
    <citation type="submission" date="2014-12" db="EMBL/GenBank/DDBJ databases">
        <title>Draft genome sequence of Paenibacillus kamchatkensis strain B-2647.</title>
        <authorList>
            <person name="Karlyshev A.V."/>
            <person name="Kudryashova E.B."/>
        </authorList>
    </citation>
    <scope>NUCLEOTIDE SEQUENCE [LARGE SCALE GENOMIC DNA]</scope>
    <source>
        <strain evidence="9 10">VKM B-2647</strain>
    </source>
</reference>
<feature type="transmembrane region" description="Helical" evidence="7">
    <location>
        <begin position="162"/>
        <end position="181"/>
    </location>
</feature>
<feature type="transmembrane region" description="Helical" evidence="7">
    <location>
        <begin position="265"/>
        <end position="283"/>
    </location>
</feature>
<dbReference type="Proteomes" id="UP000031967">
    <property type="component" value="Unassembled WGS sequence"/>
</dbReference>
<protein>
    <recommendedName>
        <fullName evidence="8">ABC transmembrane type-1 domain-containing protein</fullName>
    </recommendedName>
</protein>
<gene>
    <name evidence="9" type="ORF">SD70_25370</name>
</gene>
<evidence type="ECO:0000313" key="9">
    <source>
        <dbReference type="EMBL" id="KIL38631.1"/>
    </source>
</evidence>
<keyword evidence="10" id="KW-1185">Reference proteome</keyword>